<feature type="transmembrane region" description="Helical" evidence="7">
    <location>
        <begin position="12"/>
        <end position="29"/>
    </location>
</feature>
<keyword evidence="6 7" id="KW-0472">Membrane</keyword>
<dbReference type="GO" id="GO:0005886">
    <property type="term" value="C:plasma membrane"/>
    <property type="evidence" value="ECO:0007669"/>
    <property type="project" value="UniProtKB-SubCell"/>
</dbReference>
<comment type="caution">
    <text evidence="9">The sequence shown here is derived from an EMBL/GenBank/DDBJ whole genome shotgun (WGS) entry which is preliminary data.</text>
</comment>
<feature type="transmembrane region" description="Helical" evidence="7">
    <location>
        <begin position="63"/>
        <end position="81"/>
    </location>
</feature>
<keyword evidence="10" id="KW-1185">Reference proteome</keyword>
<keyword evidence="3" id="KW-1003">Cell membrane</keyword>
<dbReference type="Pfam" id="PF19300">
    <property type="entry name" value="BPD_transp_1_N"/>
    <property type="match status" value="1"/>
</dbReference>
<evidence type="ECO:0000256" key="4">
    <source>
        <dbReference type="ARBA" id="ARBA00022692"/>
    </source>
</evidence>
<dbReference type="SUPFAM" id="SSF161098">
    <property type="entry name" value="MetI-like"/>
    <property type="match status" value="1"/>
</dbReference>
<keyword evidence="2 7" id="KW-0813">Transport</keyword>
<feature type="transmembrane region" description="Helical" evidence="7">
    <location>
        <begin position="229"/>
        <end position="255"/>
    </location>
</feature>
<dbReference type="Pfam" id="PF00528">
    <property type="entry name" value="BPD_transp_1"/>
    <property type="match status" value="1"/>
</dbReference>
<dbReference type="InterPro" id="IPR045621">
    <property type="entry name" value="BPD_transp_1_N"/>
</dbReference>
<dbReference type="CDD" id="cd06261">
    <property type="entry name" value="TM_PBP2"/>
    <property type="match status" value="1"/>
</dbReference>
<dbReference type="InterPro" id="IPR000515">
    <property type="entry name" value="MetI-like"/>
</dbReference>
<sequence>MPVLLKRLGQALLVLVVTYVLAFLLLSALPSDAAMARFANPELGLSNAEVAAIREEYGADKPLIVQFFLTLGGFLTGNFGYSVQTGAAVSQMIAEALPGTVALAVVSFVLAIILALLIAVAAWMPGAAWLRALVHSLPSIMVSLPSFWVGIILIQVVSFSWGWVPVIEPSPVQSLILPSFTLALPISAPLAQVLLRSIEEIGAQPFVTVSRSRGASRWWLLTRAILRNALLPALTMAGLLFGELVGGAVVTEAVFGRQGVGQLTVEAVANRDTPVLLAVVLLAATAYVIINLLVDLLYPVLDPRLRRKAHS</sequence>
<dbReference type="Gene3D" id="1.10.3720.10">
    <property type="entry name" value="MetI-like"/>
    <property type="match status" value="1"/>
</dbReference>
<feature type="transmembrane region" description="Helical" evidence="7">
    <location>
        <begin position="275"/>
        <end position="298"/>
    </location>
</feature>
<evidence type="ECO:0000313" key="9">
    <source>
        <dbReference type="EMBL" id="MCF4007462.1"/>
    </source>
</evidence>
<dbReference type="EMBL" id="JAKGSI010000005">
    <property type="protein sequence ID" value="MCF4007462.1"/>
    <property type="molecule type" value="Genomic_DNA"/>
</dbReference>
<feature type="transmembrane region" description="Helical" evidence="7">
    <location>
        <begin position="101"/>
        <end position="130"/>
    </location>
</feature>
<comment type="subcellular location">
    <subcellularLocation>
        <location evidence="1 7">Cell membrane</location>
        <topology evidence="1 7">Multi-pass membrane protein</topology>
    </subcellularLocation>
</comment>
<comment type="similarity">
    <text evidence="7">Belongs to the binding-protein-dependent transport system permease family.</text>
</comment>
<dbReference type="Proteomes" id="UP001139336">
    <property type="component" value="Unassembled WGS sequence"/>
</dbReference>
<dbReference type="InterPro" id="IPR035906">
    <property type="entry name" value="MetI-like_sf"/>
</dbReference>
<dbReference type="PROSITE" id="PS50928">
    <property type="entry name" value="ABC_TM1"/>
    <property type="match status" value="1"/>
</dbReference>
<accession>A0A9X1U856</accession>
<gene>
    <name evidence="9" type="ORF">L1O03_09825</name>
</gene>
<reference evidence="9" key="1">
    <citation type="submission" date="2022-01" db="EMBL/GenBank/DDBJ databases">
        <title>Corynebacterium sp. nov isolated from isolated from the feces of the greater white-fronted geese (Anser albifrons) at Poyang Lake, PR China.</title>
        <authorList>
            <person name="Liu Q."/>
        </authorList>
    </citation>
    <scope>NUCLEOTIDE SEQUENCE</scope>
    <source>
        <strain evidence="9">JCM 32435</strain>
    </source>
</reference>
<evidence type="ECO:0000313" key="10">
    <source>
        <dbReference type="Proteomes" id="UP001139336"/>
    </source>
</evidence>
<evidence type="ECO:0000256" key="6">
    <source>
        <dbReference type="ARBA" id="ARBA00023136"/>
    </source>
</evidence>
<proteinExistence type="inferred from homology"/>
<keyword evidence="4 7" id="KW-0812">Transmembrane</keyword>
<evidence type="ECO:0000256" key="1">
    <source>
        <dbReference type="ARBA" id="ARBA00004651"/>
    </source>
</evidence>
<feature type="domain" description="ABC transmembrane type-1" evidence="8">
    <location>
        <begin position="97"/>
        <end position="298"/>
    </location>
</feature>
<organism evidence="9 10">
    <name type="scientific">Corynebacterium uropygiale</name>
    <dbReference type="NCBI Taxonomy" id="1775911"/>
    <lineage>
        <taxon>Bacteria</taxon>
        <taxon>Bacillati</taxon>
        <taxon>Actinomycetota</taxon>
        <taxon>Actinomycetes</taxon>
        <taxon>Mycobacteriales</taxon>
        <taxon>Corynebacteriaceae</taxon>
        <taxon>Corynebacterium</taxon>
    </lineage>
</organism>
<evidence type="ECO:0000256" key="3">
    <source>
        <dbReference type="ARBA" id="ARBA00022475"/>
    </source>
</evidence>
<dbReference type="PANTHER" id="PTHR43163">
    <property type="entry name" value="DIPEPTIDE TRANSPORT SYSTEM PERMEASE PROTEIN DPPB-RELATED"/>
    <property type="match status" value="1"/>
</dbReference>
<dbReference type="RefSeq" id="WP_236119762.1">
    <property type="nucleotide sequence ID" value="NZ_JAKGSI010000005.1"/>
</dbReference>
<evidence type="ECO:0000259" key="8">
    <source>
        <dbReference type="PROSITE" id="PS50928"/>
    </source>
</evidence>
<keyword evidence="5 7" id="KW-1133">Transmembrane helix</keyword>
<evidence type="ECO:0000256" key="5">
    <source>
        <dbReference type="ARBA" id="ARBA00022989"/>
    </source>
</evidence>
<dbReference type="PANTHER" id="PTHR43163:SF6">
    <property type="entry name" value="DIPEPTIDE TRANSPORT SYSTEM PERMEASE PROTEIN DPPB-RELATED"/>
    <property type="match status" value="1"/>
</dbReference>
<name>A0A9X1U856_9CORY</name>
<dbReference type="GO" id="GO:0055085">
    <property type="term" value="P:transmembrane transport"/>
    <property type="evidence" value="ECO:0007669"/>
    <property type="project" value="InterPro"/>
</dbReference>
<evidence type="ECO:0000256" key="2">
    <source>
        <dbReference type="ARBA" id="ARBA00022448"/>
    </source>
</evidence>
<protein>
    <submittedName>
        <fullName evidence="9">ABC transporter permease</fullName>
    </submittedName>
</protein>
<evidence type="ECO:0000256" key="7">
    <source>
        <dbReference type="RuleBase" id="RU363032"/>
    </source>
</evidence>
<feature type="transmembrane region" description="Helical" evidence="7">
    <location>
        <begin position="142"/>
        <end position="163"/>
    </location>
</feature>
<dbReference type="AlphaFoldDB" id="A0A9X1U856"/>